<evidence type="ECO:0000259" key="4">
    <source>
        <dbReference type="PROSITE" id="PS50893"/>
    </source>
</evidence>
<organism evidence="6 7">
    <name type="scientific">Cephus cinctus</name>
    <name type="common">Wheat stem sawfly</name>
    <dbReference type="NCBI Taxonomy" id="211228"/>
    <lineage>
        <taxon>Eukaryota</taxon>
        <taxon>Metazoa</taxon>
        <taxon>Ecdysozoa</taxon>
        <taxon>Arthropoda</taxon>
        <taxon>Hexapoda</taxon>
        <taxon>Insecta</taxon>
        <taxon>Pterygota</taxon>
        <taxon>Neoptera</taxon>
        <taxon>Endopterygota</taxon>
        <taxon>Hymenoptera</taxon>
        <taxon>Cephoidea</taxon>
        <taxon>Cephidae</taxon>
        <taxon>Cephus</taxon>
    </lineage>
</organism>
<dbReference type="RefSeq" id="XP_015598519.1">
    <property type="nucleotide sequence ID" value="XM_015743033.2"/>
</dbReference>
<reference evidence="7 8" key="1">
    <citation type="submission" date="2025-04" db="UniProtKB">
        <authorList>
            <consortium name="RefSeq"/>
        </authorList>
    </citation>
    <scope>IDENTIFICATION</scope>
</reference>
<dbReference type="GO" id="GO:0060255">
    <property type="term" value="P:regulation of macromolecule metabolic process"/>
    <property type="evidence" value="ECO:0007669"/>
    <property type="project" value="UniProtKB-ARBA"/>
</dbReference>
<evidence type="ECO:0000313" key="9">
    <source>
        <dbReference type="RefSeq" id="XP_015598519.1"/>
    </source>
</evidence>
<accession>A0AAJ7C012</accession>
<dbReference type="PANTHER" id="PTHR19248">
    <property type="entry name" value="ATP-BINDING TRANSPORT PROTEIN-RELATED"/>
    <property type="match status" value="1"/>
</dbReference>
<dbReference type="CTD" id="39027"/>
<dbReference type="InterPro" id="IPR017900">
    <property type="entry name" value="4Fe4S_Fe_S_CS"/>
</dbReference>
<dbReference type="GO" id="GO:0005524">
    <property type="term" value="F:ATP binding"/>
    <property type="evidence" value="ECO:0007669"/>
    <property type="project" value="UniProtKB-KW"/>
</dbReference>
<feature type="domain" description="4Fe-4S ferredoxin-type" evidence="5">
    <location>
        <begin position="54"/>
        <end position="83"/>
    </location>
</feature>
<evidence type="ECO:0000313" key="6">
    <source>
        <dbReference type="Proteomes" id="UP000694920"/>
    </source>
</evidence>
<dbReference type="InterPro" id="IPR003439">
    <property type="entry name" value="ABC_transporter-like_ATP-bd"/>
</dbReference>
<keyword evidence="2 7" id="KW-0067">ATP-binding</keyword>
<evidence type="ECO:0000256" key="1">
    <source>
        <dbReference type="ARBA" id="ARBA00022741"/>
    </source>
</evidence>
<evidence type="ECO:0000313" key="7">
    <source>
        <dbReference type="RefSeq" id="XP_015598500.1"/>
    </source>
</evidence>
<dbReference type="AlphaFoldDB" id="A0AAJ7C012"/>
<dbReference type="Pfam" id="PF04068">
    <property type="entry name" value="Fer4_RLI"/>
    <property type="match status" value="1"/>
</dbReference>
<keyword evidence="6" id="KW-1185">Reference proteome</keyword>
<dbReference type="RefSeq" id="XP_015598510.1">
    <property type="nucleotide sequence ID" value="XM_015743024.2"/>
</dbReference>
<dbReference type="Proteomes" id="UP000694920">
    <property type="component" value="Unplaced"/>
</dbReference>
<dbReference type="SMART" id="SM00382">
    <property type="entry name" value="AAA"/>
    <property type="match status" value="2"/>
</dbReference>
<dbReference type="Pfam" id="PF00037">
    <property type="entry name" value="Fer4"/>
    <property type="match status" value="1"/>
</dbReference>
<protein>
    <submittedName>
        <fullName evidence="7 8">ATP-binding cassette sub-family E member 1</fullName>
    </submittedName>
</protein>
<dbReference type="InterPro" id="IPR017871">
    <property type="entry name" value="ABC_transporter-like_CS"/>
</dbReference>
<dbReference type="SUPFAM" id="SSF52540">
    <property type="entry name" value="P-loop containing nucleoside triphosphate hydrolases"/>
    <property type="match status" value="2"/>
</dbReference>
<dbReference type="PROSITE" id="PS00198">
    <property type="entry name" value="4FE4S_FER_1"/>
    <property type="match status" value="1"/>
</dbReference>
<dbReference type="SUPFAM" id="SSF54862">
    <property type="entry name" value="4Fe-4S ferredoxins"/>
    <property type="match status" value="1"/>
</dbReference>
<proteinExistence type="inferred from homology"/>
<dbReference type="InterPro" id="IPR027417">
    <property type="entry name" value="P-loop_NTPase"/>
</dbReference>
<dbReference type="InterPro" id="IPR013283">
    <property type="entry name" value="RLI1"/>
</dbReference>
<dbReference type="RefSeq" id="XP_015598500.1">
    <property type="nucleotide sequence ID" value="XM_015743014.2"/>
</dbReference>
<gene>
    <name evidence="7 8 9" type="primary">LOC107269309</name>
</gene>
<feature type="domain" description="ABC transporter" evidence="4">
    <location>
        <begin position="350"/>
        <end position="571"/>
    </location>
</feature>
<evidence type="ECO:0000259" key="5">
    <source>
        <dbReference type="PROSITE" id="PS51379"/>
    </source>
</evidence>
<dbReference type="PROSITE" id="PS50893">
    <property type="entry name" value="ABC_TRANSPORTER_2"/>
    <property type="match status" value="2"/>
</dbReference>
<sequence>MPPKKSIEETDRLTRIAIVNSDKCKPKRCRQECKRSCPVVRMGKLCIEVTPNSKIASISEELCIGCGICVKKCPFEAISIINLPSNLEKETTHRYSKNSFKLHRLPIPRPGEVLGLVGTNGIGKSTALKILAGKQKPNLGRFTDPPDWTEILSHFRGSELQNYFTKILEDDLKALIKPQYVDQIPKAVKGTVQQLLDKKDECDNQKDICRMLDLTHIRDRSIEALSGGELQRFACAMVCIQNGDIFMFDEPSSYLDVKQRLNAAVTIRSLIHPDKFIIVVEHDLSVLDYLSDFICCLYGVPGAYGVVTMPFSVREGINIFLDGFVPTENLRFREESLVFKVAESATEEEVKRMNHYEYPAMSKTMGSFTLNVEKGQFTDSEILVLLGENGTGKTTFIRMLAGNLPPDDGSGNIPQLHISYKPQKISPKSQGIVRQLLHEKIRDAYIHPQFITDVMKPLKIDDIMDQEVQNLSGGELQRVAMALCLGKPADVYLIDEPSAYLDSEQRLVSAKVIKRFILHAKKTGFVVEHDFIMATYLADRVIVFSGTPSLETTAHCPQSLLNGMNRFLELLGITFRRDPNNFRPRINKNQSVKDLEQKRAGQYFFLEE</sequence>
<dbReference type="Pfam" id="PF00005">
    <property type="entry name" value="ABC_tran"/>
    <property type="match status" value="2"/>
</dbReference>
<dbReference type="GeneID" id="107269309"/>
<dbReference type="InterPro" id="IPR017896">
    <property type="entry name" value="4Fe4S_Fe-S-bd"/>
</dbReference>
<feature type="domain" description="ABC transporter" evidence="4">
    <location>
        <begin position="87"/>
        <end position="323"/>
    </location>
</feature>
<dbReference type="Gene3D" id="3.40.50.300">
    <property type="entry name" value="P-loop containing nucleotide triphosphate hydrolases"/>
    <property type="match status" value="2"/>
</dbReference>
<dbReference type="GO" id="GO:0005737">
    <property type="term" value="C:cytoplasm"/>
    <property type="evidence" value="ECO:0007669"/>
    <property type="project" value="UniProtKB-ARBA"/>
</dbReference>
<dbReference type="NCBIfam" id="NF009945">
    <property type="entry name" value="PRK13409.1"/>
    <property type="match status" value="1"/>
</dbReference>
<dbReference type="PROSITE" id="PS51379">
    <property type="entry name" value="4FE4S_FER_2"/>
    <property type="match status" value="1"/>
</dbReference>
<dbReference type="CDD" id="cd03237">
    <property type="entry name" value="ABC_RNaseL_inhibitor_domain2"/>
    <property type="match status" value="1"/>
</dbReference>
<dbReference type="InterPro" id="IPR003593">
    <property type="entry name" value="AAA+_ATPase"/>
</dbReference>
<keyword evidence="1" id="KW-0547">Nucleotide-binding</keyword>
<dbReference type="GO" id="GO:0016887">
    <property type="term" value="F:ATP hydrolysis activity"/>
    <property type="evidence" value="ECO:0007669"/>
    <property type="project" value="InterPro"/>
</dbReference>
<dbReference type="InterPro" id="IPR007209">
    <property type="entry name" value="RNaseL-inhib-like_metal-bd_dom"/>
</dbReference>
<dbReference type="PROSITE" id="PS00211">
    <property type="entry name" value="ABC_TRANSPORTER_1"/>
    <property type="match status" value="1"/>
</dbReference>
<dbReference type="CDD" id="cd03236">
    <property type="entry name" value="ABC_RNaseL_inhibitor_domain1"/>
    <property type="match status" value="1"/>
</dbReference>
<dbReference type="InterPro" id="IPR034348">
    <property type="entry name" value="RLI_dom_1"/>
</dbReference>
<dbReference type="FunFam" id="3.40.50.300:FF:000144">
    <property type="entry name" value="ATP-binding cassette sub-family E member 1"/>
    <property type="match status" value="1"/>
</dbReference>
<comment type="similarity">
    <text evidence="3">Belongs to the ABC transporter superfamily. ABCE family.</text>
</comment>
<evidence type="ECO:0000256" key="2">
    <source>
        <dbReference type="ARBA" id="ARBA00022840"/>
    </source>
</evidence>
<name>A0AAJ7C012_CEPCN</name>
<evidence type="ECO:0000256" key="3">
    <source>
        <dbReference type="ARBA" id="ARBA00061689"/>
    </source>
</evidence>
<dbReference type="GO" id="GO:0006412">
    <property type="term" value="P:translation"/>
    <property type="evidence" value="ECO:0007669"/>
    <property type="project" value="UniProtKB-ARBA"/>
</dbReference>
<dbReference type="FunFam" id="3.40.50.300:FF:000152">
    <property type="entry name" value="ATP-binding cassette, sub-family E, member 1"/>
    <property type="match status" value="1"/>
</dbReference>
<evidence type="ECO:0000313" key="8">
    <source>
        <dbReference type="RefSeq" id="XP_015598510.1"/>
    </source>
</evidence>
<dbReference type="KEGG" id="ccin:107269309"/>
<dbReference type="PRINTS" id="PR01868">
    <property type="entry name" value="ABCEFAMILY"/>
</dbReference>